<comment type="subcellular location">
    <subcellularLocation>
        <location evidence="1">Membrane</location>
        <topology evidence="1">Single-pass membrane protein</topology>
    </subcellularLocation>
</comment>
<proteinExistence type="predicted"/>
<reference evidence="5" key="1">
    <citation type="submission" date="2021-01" db="EMBL/GenBank/DDBJ databases">
        <authorList>
            <person name="Lovell J.T."/>
            <person name="Bentley N."/>
            <person name="Bhattarai G."/>
            <person name="Jenkins J.W."/>
            <person name="Sreedasyam A."/>
            <person name="Alarcon Y."/>
            <person name="Bock C."/>
            <person name="Boston L."/>
            <person name="Carlson J."/>
            <person name="Cervantes K."/>
            <person name="Clermont K."/>
            <person name="Krom N."/>
            <person name="Kubenka K."/>
            <person name="Mamidi S."/>
            <person name="Mattison C."/>
            <person name="Monteros M."/>
            <person name="Pisani C."/>
            <person name="Plott C."/>
            <person name="Rajasekar S."/>
            <person name="Rhein H.S."/>
            <person name="Rohla C."/>
            <person name="Song M."/>
            <person name="Hilaire R.S."/>
            <person name="Shu S."/>
            <person name="Wells L."/>
            <person name="Wang X."/>
            <person name="Webber J."/>
            <person name="Heerema R.J."/>
            <person name="Klein P."/>
            <person name="Conner P."/>
            <person name="Grauke L."/>
            <person name="Grimwood J."/>
            <person name="Schmutz J."/>
            <person name="Randall J.J."/>
        </authorList>
    </citation>
    <scope>NUCLEOTIDE SEQUENCE</scope>
    <source>
        <tissue evidence="5">Leaf</tissue>
    </source>
</reference>
<gene>
    <name evidence="5" type="ORF">I3842_08G124900</name>
</gene>
<feature type="chain" id="PRO_5037824277" description="Wall-associated receptor kinase galacturonan-binding domain-containing protein" evidence="3">
    <location>
        <begin position="26"/>
        <end position="275"/>
    </location>
</feature>
<dbReference type="PANTHER" id="PTHR33138:SF30">
    <property type="entry name" value="LEAF RUST 10 DISEASE-RESISTANCE LOCUS RECEPTOR-LIKE PROTEIN KINASE-LIKE 2.7"/>
    <property type="match status" value="1"/>
</dbReference>
<protein>
    <recommendedName>
        <fullName evidence="4">Wall-associated receptor kinase galacturonan-binding domain-containing protein</fullName>
    </recommendedName>
</protein>
<name>A0A922JDR3_CARIL</name>
<dbReference type="AlphaFoldDB" id="A0A922JDR3"/>
<dbReference type="Proteomes" id="UP000811246">
    <property type="component" value="Chromosome 8"/>
</dbReference>
<dbReference type="InterPro" id="IPR025287">
    <property type="entry name" value="WAK_GUB"/>
</dbReference>
<feature type="signal peptide" evidence="3">
    <location>
        <begin position="1"/>
        <end position="25"/>
    </location>
</feature>
<dbReference type="EMBL" id="CM031832">
    <property type="protein sequence ID" value="KAG6700689.1"/>
    <property type="molecule type" value="Genomic_DNA"/>
</dbReference>
<dbReference type="Pfam" id="PF13947">
    <property type="entry name" value="GUB_WAK_bind"/>
    <property type="match status" value="1"/>
</dbReference>
<evidence type="ECO:0000259" key="4">
    <source>
        <dbReference type="Pfam" id="PF13947"/>
    </source>
</evidence>
<dbReference type="GO" id="GO:0016020">
    <property type="term" value="C:membrane"/>
    <property type="evidence" value="ECO:0007669"/>
    <property type="project" value="UniProtKB-SubCell"/>
</dbReference>
<keyword evidence="2 3" id="KW-0732">Signal</keyword>
<sequence>MAFPVELGVFITTVLVLIFVPLSSSLNNTDHYCPPSSCGNIPNISYPFRLKGDPPNCGDQRFELSCDDNNHTLLFLHGSKYYVSQINYNNYTIRIVDLGIQADNYSFIPRYFLNYGNLMWPDYWDSEPIYGSGALNGTVRSLSKVVVIVNCEKPVTLASSFHLHTTSANCSDTNNGSGSSSNFSLSQYSKRYIYLIIGRGVNVMDVEESCTIEQMSRTSWPGQISADPNISCTDLRNLFSYGFVLSWYRLYCGSCSYNFCYVDEDNQVSCLLCGE</sequence>
<accession>A0A922JDR3</accession>
<comment type="caution">
    <text evidence="5">The sequence shown here is derived from an EMBL/GenBank/DDBJ whole genome shotgun (WGS) entry which is preliminary data.</text>
</comment>
<dbReference type="GO" id="GO:0030247">
    <property type="term" value="F:polysaccharide binding"/>
    <property type="evidence" value="ECO:0007669"/>
    <property type="project" value="InterPro"/>
</dbReference>
<feature type="domain" description="Wall-associated receptor kinase galacturonan-binding" evidence="4">
    <location>
        <begin position="33"/>
        <end position="97"/>
    </location>
</feature>
<dbReference type="PANTHER" id="PTHR33138">
    <property type="entry name" value="OS01G0690200 PROTEIN"/>
    <property type="match status" value="1"/>
</dbReference>
<evidence type="ECO:0000313" key="5">
    <source>
        <dbReference type="EMBL" id="KAG6700689.1"/>
    </source>
</evidence>
<evidence type="ECO:0000256" key="3">
    <source>
        <dbReference type="SAM" id="SignalP"/>
    </source>
</evidence>
<organism evidence="5 6">
    <name type="scientific">Carya illinoinensis</name>
    <name type="common">Pecan</name>
    <dbReference type="NCBI Taxonomy" id="32201"/>
    <lineage>
        <taxon>Eukaryota</taxon>
        <taxon>Viridiplantae</taxon>
        <taxon>Streptophyta</taxon>
        <taxon>Embryophyta</taxon>
        <taxon>Tracheophyta</taxon>
        <taxon>Spermatophyta</taxon>
        <taxon>Magnoliopsida</taxon>
        <taxon>eudicotyledons</taxon>
        <taxon>Gunneridae</taxon>
        <taxon>Pentapetalae</taxon>
        <taxon>rosids</taxon>
        <taxon>fabids</taxon>
        <taxon>Fagales</taxon>
        <taxon>Juglandaceae</taxon>
        <taxon>Carya</taxon>
    </lineage>
</organism>
<evidence type="ECO:0000256" key="2">
    <source>
        <dbReference type="ARBA" id="ARBA00022729"/>
    </source>
</evidence>
<evidence type="ECO:0000313" key="6">
    <source>
        <dbReference type="Proteomes" id="UP000811246"/>
    </source>
</evidence>
<evidence type="ECO:0000256" key="1">
    <source>
        <dbReference type="ARBA" id="ARBA00004167"/>
    </source>
</evidence>